<protein>
    <submittedName>
        <fullName evidence="1">Uncharacterized protein</fullName>
    </submittedName>
</protein>
<accession>A0A0E9X2N2</accession>
<sequence length="96" mass="10974">MPLPQTGCALAALQESNSPTLAQTSPVQIPPATLPFKIYTVLHNYSPSHHDNTTPQKLYKRHSKSVRHTIFSFERISLPFSTVQNLGRFNYRFKIY</sequence>
<organism evidence="1">
    <name type="scientific">Anguilla anguilla</name>
    <name type="common">European freshwater eel</name>
    <name type="synonym">Muraena anguilla</name>
    <dbReference type="NCBI Taxonomy" id="7936"/>
    <lineage>
        <taxon>Eukaryota</taxon>
        <taxon>Metazoa</taxon>
        <taxon>Chordata</taxon>
        <taxon>Craniata</taxon>
        <taxon>Vertebrata</taxon>
        <taxon>Euteleostomi</taxon>
        <taxon>Actinopterygii</taxon>
        <taxon>Neopterygii</taxon>
        <taxon>Teleostei</taxon>
        <taxon>Anguilliformes</taxon>
        <taxon>Anguillidae</taxon>
        <taxon>Anguilla</taxon>
    </lineage>
</organism>
<reference evidence="1" key="2">
    <citation type="journal article" date="2015" name="Fish Shellfish Immunol.">
        <title>Early steps in the European eel (Anguilla anguilla)-Vibrio vulnificus interaction in the gills: Role of the RtxA13 toxin.</title>
        <authorList>
            <person name="Callol A."/>
            <person name="Pajuelo D."/>
            <person name="Ebbesson L."/>
            <person name="Teles M."/>
            <person name="MacKenzie S."/>
            <person name="Amaro C."/>
        </authorList>
    </citation>
    <scope>NUCLEOTIDE SEQUENCE</scope>
</reference>
<dbReference type="AlphaFoldDB" id="A0A0E9X2N2"/>
<proteinExistence type="predicted"/>
<reference evidence="1" key="1">
    <citation type="submission" date="2014-11" db="EMBL/GenBank/DDBJ databases">
        <authorList>
            <person name="Amaro Gonzalez C."/>
        </authorList>
    </citation>
    <scope>NUCLEOTIDE SEQUENCE</scope>
</reference>
<name>A0A0E9X2N2_ANGAN</name>
<dbReference type="EMBL" id="GBXM01012639">
    <property type="protein sequence ID" value="JAH95938.1"/>
    <property type="molecule type" value="Transcribed_RNA"/>
</dbReference>
<evidence type="ECO:0000313" key="1">
    <source>
        <dbReference type="EMBL" id="JAH95938.1"/>
    </source>
</evidence>